<reference evidence="1 2" key="1">
    <citation type="submission" date="2018-09" db="EMBL/GenBank/DDBJ databases">
        <authorList>
            <person name="Grouzdev D.S."/>
            <person name="Krutkina M.S."/>
        </authorList>
    </citation>
    <scope>NUCLEOTIDE SEQUENCE [LARGE SCALE GENOMIC DNA]</scope>
    <source>
        <strain evidence="1 2">RmlP001</strain>
    </source>
</reference>
<dbReference type="AlphaFoldDB" id="A0A4Q2RDT4"/>
<dbReference type="Proteomes" id="UP000289411">
    <property type="component" value="Unassembled WGS sequence"/>
</dbReference>
<gene>
    <name evidence="1" type="ORF">D3272_08355</name>
</gene>
<dbReference type="EMBL" id="QYBC01000006">
    <property type="protein sequence ID" value="RYB05612.1"/>
    <property type="molecule type" value="Genomic_DNA"/>
</dbReference>
<dbReference type="OrthoDB" id="8245037at2"/>
<evidence type="ECO:0000313" key="1">
    <source>
        <dbReference type="EMBL" id="RYB05612.1"/>
    </source>
</evidence>
<keyword evidence="2" id="KW-1185">Reference proteome</keyword>
<reference evidence="1 2" key="2">
    <citation type="submission" date="2019-02" db="EMBL/GenBank/DDBJ databases">
        <title>'Lichenibacterium ramalinii' gen. nov. sp. nov., 'Lichenibacterium minor' gen. nov. sp. nov.</title>
        <authorList>
            <person name="Pankratov T."/>
        </authorList>
    </citation>
    <scope>NUCLEOTIDE SEQUENCE [LARGE SCALE GENOMIC DNA]</scope>
    <source>
        <strain evidence="1 2">RmlP001</strain>
    </source>
</reference>
<sequence>MMSRLIVGLLLTMACVDTASARMVSDKERMRQQAEHLCYNDVQKLCNAEIPDEARIEACMGAHRAQLSPGCRKVFDAGIK</sequence>
<dbReference type="PROSITE" id="PS51257">
    <property type="entry name" value="PROKAR_LIPOPROTEIN"/>
    <property type="match status" value="1"/>
</dbReference>
<evidence type="ECO:0000313" key="2">
    <source>
        <dbReference type="Proteomes" id="UP000289411"/>
    </source>
</evidence>
<name>A0A4Q2RDT4_9HYPH</name>
<comment type="caution">
    <text evidence="1">The sequence shown here is derived from an EMBL/GenBank/DDBJ whole genome shotgun (WGS) entry which is preliminary data.</text>
</comment>
<evidence type="ECO:0008006" key="3">
    <source>
        <dbReference type="Google" id="ProtNLM"/>
    </source>
</evidence>
<accession>A0A4Q2RDT4</accession>
<organism evidence="1 2">
    <name type="scientific">Lichenibacterium ramalinae</name>
    <dbReference type="NCBI Taxonomy" id="2316527"/>
    <lineage>
        <taxon>Bacteria</taxon>
        <taxon>Pseudomonadati</taxon>
        <taxon>Pseudomonadota</taxon>
        <taxon>Alphaproteobacteria</taxon>
        <taxon>Hyphomicrobiales</taxon>
        <taxon>Lichenihabitantaceae</taxon>
        <taxon>Lichenibacterium</taxon>
    </lineage>
</organism>
<protein>
    <recommendedName>
        <fullName evidence="3">3',5'-cyclic-nucleotide phosphodiesterase</fullName>
    </recommendedName>
</protein>
<proteinExistence type="predicted"/>
<dbReference type="RefSeq" id="WP_129218716.1">
    <property type="nucleotide sequence ID" value="NZ_QYBC01000006.1"/>
</dbReference>